<dbReference type="SUPFAM" id="SSF56935">
    <property type="entry name" value="Porins"/>
    <property type="match status" value="1"/>
</dbReference>
<dbReference type="SUPFAM" id="SSF49464">
    <property type="entry name" value="Carboxypeptidase regulatory domain-like"/>
    <property type="match status" value="1"/>
</dbReference>
<dbReference type="EMBL" id="VYQF01000010">
    <property type="protein sequence ID" value="KAA9035940.1"/>
    <property type="molecule type" value="Genomic_DNA"/>
</dbReference>
<dbReference type="Proteomes" id="UP000326903">
    <property type="component" value="Unassembled WGS sequence"/>
</dbReference>
<reference evidence="1 2" key="1">
    <citation type="submission" date="2019-09" db="EMBL/GenBank/DDBJ databases">
        <title>Draft genome sequence of Ginsengibacter sp. BR5-29.</title>
        <authorList>
            <person name="Im W.-T."/>
        </authorList>
    </citation>
    <scope>NUCLEOTIDE SEQUENCE [LARGE SCALE GENOMIC DNA]</scope>
    <source>
        <strain evidence="1 2">BR5-29</strain>
    </source>
</reference>
<dbReference type="AlphaFoldDB" id="A0A5J5IDM6"/>
<organism evidence="1 2">
    <name type="scientific">Ginsengibacter hankyongi</name>
    <dbReference type="NCBI Taxonomy" id="2607284"/>
    <lineage>
        <taxon>Bacteria</taxon>
        <taxon>Pseudomonadati</taxon>
        <taxon>Bacteroidota</taxon>
        <taxon>Chitinophagia</taxon>
        <taxon>Chitinophagales</taxon>
        <taxon>Chitinophagaceae</taxon>
        <taxon>Ginsengibacter</taxon>
    </lineage>
</organism>
<keyword evidence="1" id="KW-0675">Receptor</keyword>
<gene>
    <name evidence="1" type="ORF">FW778_20545</name>
</gene>
<proteinExistence type="predicted"/>
<accession>A0A5J5IDM6</accession>
<protein>
    <submittedName>
        <fullName evidence="1">TonB-dependent receptor</fullName>
    </submittedName>
</protein>
<dbReference type="RefSeq" id="WP_150416767.1">
    <property type="nucleotide sequence ID" value="NZ_VYQF01000010.1"/>
</dbReference>
<sequence>MLFVKMRISAIVVRMLLTAACFFYFGYCSAQFGISGKVVNENNEPVAGATVLLLQQRDSALVRGVITSHSGNYLFEKITAGLYFIRCSYTGFELLDSKPFELKGNKGNPGMELLKLLQKQVKLSDVKVVAKKPLFEQKIDRLVINVSNSITSAGSTALEVLERSPGIIVDRQNNTISMNGKNGIVVMINGKISHMPVTAIVQMLSGMNSDNIEKIELITTPPANLDAEGNAGYINIVLKTNNSYGTNGSYSLTGGYSRGAIAEASINFNHRKGKVNFYGDYTFSDHHSQQLFSFYHKVTYQGKATENNSDSHRDFEQFNQNARLGLDYQVTKKTVIGALVSGYDNRWTMNANTDGTVTINGNLDSLLGISNHEHNNWSNVSGNFNVQHSFSDSEKLSFNLDYIYFRDDNGVRYLNNYYDGRSKFIRDENIQSGKITPIHFWVGALDYKKKCQRN</sequence>
<name>A0A5J5IDM6_9BACT</name>
<evidence type="ECO:0000313" key="1">
    <source>
        <dbReference type="EMBL" id="KAA9035940.1"/>
    </source>
</evidence>
<comment type="caution">
    <text evidence="1">The sequence shown here is derived from an EMBL/GenBank/DDBJ whole genome shotgun (WGS) entry which is preliminary data.</text>
</comment>
<dbReference type="Gene3D" id="2.60.40.1120">
    <property type="entry name" value="Carboxypeptidase-like, regulatory domain"/>
    <property type="match status" value="1"/>
</dbReference>
<dbReference type="InterPro" id="IPR008969">
    <property type="entry name" value="CarboxyPept-like_regulatory"/>
</dbReference>
<dbReference type="Pfam" id="PF13620">
    <property type="entry name" value="CarboxypepD_reg"/>
    <property type="match status" value="1"/>
</dbReference>
<evidence type="ECO:0000313" key="2">
    <source>
        <dbReference type="Proteomes" id="UP000326903"/>
    </source>
</evidence>
<keyword evidence="2" id="KW-1185">Reference proteome</keyword>